<name>A0ABQ3B3L4_9GAMM</name>
<organism evidence="2 3">
    <name type="scientific">Cellvibrio zantedeschiae</name>
    <dbReference type="NCBI Taxonomy" id="1237077"/>
    <lineage>
        <taxon>Bacteria</taxon>
        <taxon>Pseudomonadati</taxon>
        <taxon>Pseudomonadota</taxon>
        <taxon>Gammaproteobacteria</taxon>
        <taxon>Cellvibrionales</taxon>
        <taxon>Cellvibrionaceae</taxon>
        <taxon>Cellvibrio</taxon>
    </lineage>
</organism>
<dbReference type="Proteomes" id="UP000619761">
    <property type="component" value="Unassembled WGS sequence"/>
</dbReference>
<feature type="transmembrane region" description="Helical" evidence="1">
    <location>
        <begin position="82"/>
        <end position="101"/>
    </location>
</feature>
<dbReference type="PIRSF" id="PIRSF004923">
    <property type="entry name" value="RseC"/>
    <property type="match status" value="1"/>
</dbReference>
<protein>
    <recommendedName>
        <fullName evidence="4">Transcriptional regulator</fullName>
    </recommendedName>
</protein>
<dbReference type="EMBL" id="BMYZ01000001">
    <property type="protein sequence ID" value="GGY73702.1"/>
    <property type="molecule type" value="Genomic_DNA"/>
</dbReference>
<keyword evidence="1" id="KW-0812">Transmembrane</keyword>
<evidence type="ECO:0000256" key="1">
    <source>
        <dbReference type="SAM" id="Phobius"/>
    </source>
</evidence>
<keyword evidence="3" id="KW-1185">Reference proteome</keyword>
<proteinExistence type="predicted"/>
<comment type="caution">
    <text evidence="2">The sequence shown here is derived from an EMBL/GenBank/DDBJ whole genome shotgun (WGS) entry which is preliminary data.</text>
</comment>
<reference evidence="3" key="1">
    <citation type="journal article" date="2019" name="Int. J. Syst. Evol. Microbiol.">
        <title>The Global Catalogue of Microorganisms (GCM) 10K type strain sequencing project: providing services to taxonomists for standard genome sequencing and annotation.</title>
        <authorList>
            <consortium name="The Broad Institute Genomics Platform"/>
            <consortium name="The Broad Institute Genome Sequencing Center for Infectious Disease"/>
            <person name="Wu L."/>
            <person name="Ma J."/>
        </authorList>
    </citation>
    <scope>NUCLEOTIDE SEQUENCE [LARGE SCALE GENOMIC DNA]</scope>
    <source>
        <strain evidence="3">KCTC 32239</strain>
    </source>
</reference>
<keyword evidence="1" id="KW-0472">Membrane</keyword>
<feature type="transmembrane region" description="Helical" evidence="1">
    <location>
        <begin position="107"/>
        <end position="127"/>
    </location>
</feature>
<dbReference type="InterPro" id="IPR026268">
    <property type="entry name" value="RseC"/>
</dbReference>
<dbReference type="InterPro" id="IPR007359">
    <property type="entry name" value="SigmaE_reg_RseC_MucC"/>
</dbReference>
<dbReference type="PANTHER" id="PTHR35867">
    <property type="entry name" value="PROTEIN RSEC"/>
    <property type="match status" value="1"/>
</dbReference>
<dbReference type="RefSeq" id="WP_189417775.1">
    <property type="nucleotide sequence ID" value="NZ_BMYZ01000001.1"/>
</dbReference>
<evidence type="ECO:0000313" key="2">
    <source>
        <dbReference type="EMBL" id="GGY73702.1"/>
    </source>
</evidence>
<accession>A0ABQ3B3L4</accession>
<evidence type="ECO:0008006" key="4">
    <source>
        <dbReference type="Google" id="ProtNLM"/>
    </source>
</evidence>
<evidence type="ECO:0000313" key="3">
    <source>
        <dbReference type="Proteomes" id="UP000619761"/>
    </source>
</evidence>
<dbReference type="Pfam" id="PF04246">
    <property type="entry name" value="RseC_MucC"/>
    <property type="match status" value="1"/>
</dbReference>
<sequence>MLLETGRIVAIEPEGLWVETIQRSACGSCQAQKGCGHSMLAKWGASASRLWVLLDGRDSAQYQLGDQVQIGVPDEVIANGSLFVYMVPLLAMIASTFIAHQQNLGDGLTALCAFAGLILGAIIVRWCSYQIRFDSRLQPILIDEKTKTQAIQTCALE</sequence>
<gene>
    <name evidence="2" type="ORF">GCM10011613_18660</name>
</gene>
<dbReference type="PANTHER" id="PTHR35867:SF1">
    <property type="entry name" value="PROTEIN RSEC"/>
    <property type="match status" value="1"/>
</dbReference>
<keyword evidence="1" id="KW-1133">Transmembrane helix</keyword>